<gene>
    <name evidence="1" type="ORF">RSSM_03021</name>
</gene>
<comment type="caution">
    <text evidence="1">The sequence shown here is derived from an EMBL/GenBank/DDBJ whole genome shotgun (WGS) entry which is preliminary data.</text>
</comment>
<proteinExistence type="predicted"/>
<dbReference type="Proteomes" id="UP000011885">
    <property type="component" value="Unassembled WGS sequence"/>
</dbReference>
<keyword evidence="2" id="KW-1185">Reference proteome</keyword>
<organism evidence="1 2">
    <name type="scientific">Rhodopirellula sallentina SM41</name>
    <dbReference type="NCBI Taxonomy" id="1263870"/>
    <lineage>
        <taxon>Bacteria</taxon>
        <taxon>Pseudomonadati</taxon>
        <taxon>Planctomycetota</taxon>
        <taxon>Planctomycetia</taxon>
        <taxon>Pirellulales</taxon>
        <taxon>Pirellulaceae</taxon>
        <taxon>Rhodopirellula</taxon>
    </lineage>
</organism>
<reference evidence="1 2" key="1">
    <citation type="journal article" date="2013" name="Mar. Genomics">
        <title>Expression of sulfatases in Rhodopirellula baltica and the diversity of sulfatases in the genus Rhodopirellula.</title>
        <authorList>
            <person name="Wegner C.E."/>
            <person name="Richter-Heitmann T."/>
            <person name="Klindworth A."/>
            <person name="Klockow C."/>
            <person name="Richter M."/>
            <person name="Achstetter T."/>
            <person name="Glockner F.O."/>
            <person name="Harder J."/>
        </authorList>
    </citation>
    <scope>NUCLEOTIDE SEQUENCE [LARGE SCALE GENOMIC DNA]</scope>
    <source>
        <strain evidence="1 2">SM41</strain>
    </source>
</reference>
<evidence type="ECO:0000313" key="1">
    <source>
        <dbReference type="EMBL" id="EMI55561.1"/>
    </source>
</evidence>
<dbReference type="EMBL" id="ANOH01000209">
    <property type="protein sequence ID" value="EMI55561.1"/>
    <property type="molecule type" value="Genomic_DNA"/>
</dbReference>
<evidence type="ECO:0000313" key="2">
    <source>
        <dbReference type="Proteomes" id="UP000011885"/>
    </source>
</evidence>
<protein>
    <submittedName>
        <fullName evidence="1">Uncharacterized protein</fullName>
    </submittedName>
</protein>
<accession>M5UCH6</accession>
<dbReference type="AlphaFoldDB" id="M5UCH6"/>
<sequence>MGGKIPLPNDRSLDSITFDTFCVDVAQAEHACRVLSDASGVSQPSLRSFEGTPPTG</sequence>
<name>M5UCH6_9BACT</name>